<keyword evidence="1" id="KW-1133">Transmembrane helix</keyword>
<keyword evidence="3" id="KW-1185">Reference proteome</keyword>
<sequence length="159" mass="17882">MSRTTHNQLRRLVLALLSAAAASVFFGVVAHHVWNGDFQPLAAFCLPIVVPFFGFTSLLFMRGRSLGKSRESLRTLFAAERSMQGTVFYLFGIVVGASLYGLMQYMDLASRGWLLMFLVPYALMQRGLLLFISAVWIIAPQLVHPVSPFTVWRRVAREV</sequence>
<feature type="transmembrane region" description="Helical" evidence="1">
    <location>
        <begin position="12"/>
        <end position="34"/>
    </location>
</feature>
<comment type="caution">
    <text evidence="2">The sequence shown here is derived from an EMBL/GenBank/DDBJ whole genome shotgun (WGS) entry which is preliminary data.</text>
</comment>
<proteinExistence type="predicted"/>
<evidence type="ECO:0000313" key="3">
    <source>
        <dbReference type="Proteomes" id="UP000596827"/>
    </source>
</evidence>
<dbReference type="AlphaFoldDB" id="A0A923M9R9"/>
<accession>A0A923M9R9</accession>
<reference evidence="2" key="1">
    <citation type="submission" date="2020-08" db="EMBL/GenBank/DDBJ databases">
        <title>Ramlibacter sp. GTP1 16S ribosomal RNA gene genome sequencing and assembly.</title>
        <authorList>
            <person name="Kang M."/>
        </authorList>
    </citation>
    <scope>NUCLEOTIDE SEQUENCE</scope>
    <source>
        <strain evidence="2">GTP1</strain>
    </source>
</reference>
<name>A0A923M9R9_9BURK</name>
<feature type="transmembrane region" description="Helical" evidence="1">
    <location>
        <begin position="114"/>
        <end position="139"/>
    </location>
</feature>
<feature type="transmembrane region" description="Helical" evidence="1">
    <location>
        <begin position="82"/>
        <end position="102"/>
    </location>
</feature>
<keyword evidence="1" id="KW-0812">Transmembrane</keyword>
<feature type="transmembrane region" description="Helical" evidence="1">
    <location>
        <begin position="40"/>
        <end position="61"/>
    </location>
</feature>
<dbReference type="Proteomes" id="UP000596827">
    <property type="component" value="Unassembled WGS sequence"/>
</dbReference>
<evidence type="ECO:0000256" key="1">
    <source>
        <dbReference type="SAM" id="Phobius"/>
    </source>
</evidence>
<protein>
    <submittedName>
        <fullName evidence="2">Uncharacterized protein</fullName>
    </submittedName>
</protein>
<dbReference type="EMBL" id="JACORU010000003">
    <property type="protein sequence ID" value="MBC5765107.1"/>
    <property type="molecule type" value="Genomic_DNA"/>
</dbReference>
<gene>
    <name evidence="2" type="ORF">H8R02_11635</name>
</gene>
<organism evidence="2 3">
    <name type="scientific">Ramlibacter albus</name>
    <dbReference type="NCBI Taxonomy" id="2079448"/>
    <lineage>
        <taxon>Bacteria</taxon>
        <taxon>Pseudomonadati</taxon>
        <taxon>Pseudomonadota</taxon>
        <taxon>Betaproteobacteria</taxon>
        <taxon>Burkholderiales</taxon>
        <taxon>Comamonadaceae</taxon>
        <taxon>Ramlibacter</taxon>
    </lineage>
</organism>
<dbReference type="RefSeq" id="WP_187081556.1">
    <property type="nucleotide sequence ID" value="NZ_JACORU010000003.1"/>
</dbReference>
<keyword evidence="1" id="KW-0472">Membrane</keyword>
<evidence type="ECO:0000313" key="2">
    <source>
        <dbReference type="EMBL" id="MBC5765107.1"/>
    </source>
</evidence>